<dbReference type="Pfam" id="PF22352">
    <property type="entry name" value="K319L-like_PKD"/>
    <property type="match status" value="1"/>
</dbReference>
<dbReference type="PANTHER" id="PTHR46182:SF2">
    <property type="entry name" value="FI19480P1"/>
    <property type="match status" value="1"/>
</dbReference>
<dbReference type="GO" id="GO:0016020">
    <property type="term" value="C:membrane"/>
    <property type="evidence" value="ECO:0007669"/>
    <property type="project" value="TreeGrafter"/>
</dbReference>
<dbReference type="AlphaFoldDB" id="K6Y4Y3"/>
<protein>
    <recommendedName>
        <fullName evidence="1">Lcl C-terminal domain-containing protein</fullName>
    </recommendedName>
</protein>
<feature type="domain" description="Lcl C-terminal" evidence="1">
    <location>
        <begin position="392"/>
        <end position="552"/>
    </location>
</feature>
<dbReference type="PANTHER" id="PTHR46182">
    <property type="entry name" value="FI19480P1"/>
    <property type="match status" value="1"/>
</dbReference>
<sequence>MCAIAACGGGDAVRPKTPNVLVNAGQNIEVNEQVTVTVDGIATSTAGGITYVWTATPTLTFEQSDASATSAISLIVVPSVTQVTDYILTLTATDSNGTTGTDSITMRVNPVNVVPTAIILASSIDLYEINTYPILTTVTLDGSSSNDADPQTSTAPISAYLWQQIAGPDVLTGRILTAASLSFQTPVLTQPADITIRLQVTDQEGAIASVDKILSLLSESDTIPELSIGPVQTVFSGELLLLSGKASSIASGADPFSALWSSNSLLAPIIGDPNSMKTFSIAPLVLQQTEIIYQLSITDNYGNQRTKMQTMLVEPQTQTTLNDTGVSLNASNNENLATYQGEFAGQDAHNGYDRMASSGFSDKAGRGELGFDFTRLNQNGDEVDQDTNDWSCVRDNITGLIWENKTDITDDVHAAEQLFTWYSFVDNGGFAGDFNTGSSACNLASGNCNTQAFVEAANTQGLCGFFDWRLPSHDELLSLVHFGKLQPPLIESEYFPHMGTTIPDSALWYWTYMPNVDGVNESGSQSAWALDFDTGVDNFINKSTQARIKLVRAGR</sequence>
<dbReference type="Gene3D" id="2.60.40.10">
    <property type="entry name" value="Immunoglobulins"/>
    <property type="match status" value="2"/>
</dbReference>
<comment type="caution">
    <text evidence="2">The sequence shown here is derived from an EMBL/GenBank/DDBJ whole genome shotgun (WGS) entry which is preliminary data.</text>
</comment>
<dbReference type="InterPro" id="IPR011460">
    <property type="entry name" value="Lcl_C"/>
</dbReference>
<dbReference type="STRING" id="1121922.GCA_000428905_01463"/>
<organism evidence="2 3">
    <name type="scientific">Brumicola pallidula DSM 14239 = ACAM 615</name>
    <dbReference type="NCBI Taxonomy" id="1121922"/>
    <lineage>
        <taxon>Bacteria</taxon>
        <taxon>Pseudomonadati</taxon>
        <taxon>Pseudomonadota</taxon>
        <taxon>Gammaproteobacteria</taxon>
        <taxon>Alteromonadales</taxon>
        <taxon>Alteromonadaceae</taxon>
        <taxon>Brumicola</taxon>
    </lineage>
</organism>
<gene>
    <name evidence="2" type="ORF">GPAL_0940</name>
</gene>
<keyword evidence="3" id="KW-1185">Reference proteome</keyword>
<proteinExistence type="predicted"/>
<evidence type="ECO:0000259" key="1">
    <source>
        <dbReference type="Pfam" id="PF07603"/>
    </source>
</evidence>
<dbReference type="InterPro" id="IPR013783">
    <property type="entry name" value="Ig-like_fold"/>
</dbReference>
<dbReference type="Pfam" id="PF07603">
    <property type="entry name" value="Lcl_C"/>
    <property type="match status" value="1"/>
</dbReference>
<dbReference type="GO" id="GO:0031410">
    <property type="term" value="C:cytoplasmic vesicle"/>
    <property type="evidence" value="ECO:0007669"/>
    <property type="project" value="TreeGrafter"/>
</dbReference>
<evidence type="ECO:0000313" key="3">
    <source>
        <dbReference type="Proteomes" id="UP000006251"/>
    </source>
</evidence>
<dbReference type="Proteomes" id="UP000006251">
    <property type="component" value="Unassembled WGS sequence"/>
</dbReference>
<dbReference type="InterPro" id="IPR029865">
    <property type="entry name" value="KIAA0319-like"/>
</dbReference>
<reference evidence="3" key="1">
    <citation type="journal article" date="2014" name="Environ. Microbiol.">
        <title>Comparative genomics of the marine bacterial genus Glaciecola reveals the high degree of genomic diversity and genomic characteristic for cold adaptation.</title>
        <authorList>
            <person name="Qin Q.L."/>
            <person name="Xie B.B."/>
            <person name="Yu Y."/>
            <person name="Shu Y.L."/>
            <person name="Rong J.C."/>
            <person name="Zhang Y.J."/>
            <person name="Zhao D.L."/>
            <person name="Chen X.L."/>
            <person name="Zhang X.Y."/>
            <person name="Chen B."/>
            <person name="Zhou B.C."/>
            <person name="Zhang Y.Z."/>
        </authorList>
    </citation>
    <scope>NUCLEOTIDE SEQUENCE [LARGE SCALE GENOMIC DNA]</scope>
    <source>
        <strain evidence="3">ACAM 615</strain>
    </source>
</reference>
<evidence type="ECO:0000313" key="2">
    <source>
        <dbReference type="EMBL" id="GAC27819.1"/>
    </source>
</evidence>
<dbReference type="EMBL" id="BAEQ01000016">
    <property type="protein sequence ID" value="GAC27819.1"/>
    <property type="molecule type" value="Genomic_DNA"/>
</dbReference>
<name>K6Y4Y3_9ALTE</name>
<accession>K6Y4Y3</accession>